<dbReference type="GO" id="GO:0045047">
    <property type="term" value="P:protein targeting to ER"/>
    <property type="evidence" value="ECO:0007669"/>
    <property type="project" value="TreeGrafter"/>
</dbReference>
<name>A0AA39M1G9_9BILA</name>
<comment type="function">
    <text evidence="9">Component of the signal peptidase complex (SPC) which catalyzes the cleavage of N-terminal signal sequences from nascent proteins as they are translocated into the lumen of the endoplasmic reticulum. Dispensable for SPC enzymatic activity.</text>
</comment>
<evidence type="ECO:0000256" key="5">
    <source>
        <dbReference type="ARBA" id="ARBA00022824"/>
    </source>
</evidence>
<keyword evidence="6 11" id="KW-1133">Transmembrane helix</keyword>
<evidence type="ECO:0000256" key="6">
    <source>
        <dbReference type="ARBA" id="ARBA00022989"/>
    </source>
</evidence>
<dbReference type="PANTHER" id="PTHR13202:SF0">
    <property type="entry name" value="SIGNAL PEPTIDASE COMPLEX SUBUNIT 1"/>
    <property type="match status" value="1"/>
</dbReference>
<feature type="transmembrane region" description="Helical" evidence="11">
    <location>
        <begin position="30"/>
        <end position="48"/>
    </location>
</feature>
<proteinExistence type="inferred from homology"/>
<comment type="caution">
    <text evidence="12">The sequence shown here is derived from an EMBL/GenBank/DDBJ whole genome shotgun (WGS) entry which is preliminary data.</text>
</comment>
<keyword evidence="7 11" id="KW-0472">Membrane</keyword>
<evidence type="ECO:0000256" key="11">
    <source>
        <dbReference type="SAM" id="Phobius"/>
    </source>
</evidence>
<feature type="region of interest" description="Disordered" evidence="10">
    <location>
        <begin position="88"/>
        <end position="110"/>
    </location>
</feature>
<dbReference type="GO" id="GO:0006465">
    <property type="term" value="P:signal peptide processing"/>
    <property type="evidence" value="ECO:0007669"/>
    <property type="project" value="InterPro"/>
</dbReference>
<dbReference type="EMBL" id="JAUCMV010000002">
    <property type="protein sequence ID" value="KAK0417318.1"/>
    <property type="molecule type" value="Genomic_DNA"/>
</dbReference>
<evidence type="ECO:0000256" key="1">
    <source>
        <dbReference type="ARBA" id="ARBA00004477"/>
    </source>
</evidence>
<dbReference type="Pfam" id="PF06645">
    <property type="entry name" value="SPC12"/>
    <property type="match status" value="1"/>
</dbReference>
<evidence type="ECO:0000313" key="13">
    <source>
        <dbReference type="Proteomes" id="UP001175271"/>
    </source>
</evidence>
<dbReference type="Proteomes" id="UP001175271">
    <property type="component" value="Unassembled WGS sequence"/>
</dbReference>
<accession>A0AA39M1G9</accession>
<dbReference type="PANTHER" id="PTHR13202">
    <property type="entry name" value="MICROSOMAL SIGNAL PEPTIDASE 12 KDA SUBUNIT"/>
    <property type="match status" value="1"/>
</dbReference>
<evidence type="ECO:0000256" key="4">
    <source>
        <dbReference type="ARBA" id="ARBA00022692"/>
    </source>
</evidence>
<evidence type="ECO:0000256" key="7">
    <source>
        <dbReference type="ARBA" id="ARBA00023136"/>
    </source>
</evidence>
<evidence type="ECO:0000256" key="10">
    <source>
        <dbReference type="SAM" id="MobiDB-lite"/>
    </source>
</evidence>
<dbReference type="GO" id="GO:0005787">
    <property type="term" value="C:signal peptidase complex"/>
    <property type="evidence" value="ECO:0007669"/>
    <property type="project" value="InterPro"/>
</dbReference>
<evidence type="ECO:0000256" key="8">
    <source>
        <dbReference type="ARBA" id="ARBA00032913"/>
    </source>
</evidence>
<feature type="transmembrane region" description="Helical" evidence="11">
    <location>
        <begin position="54"/>
        <end position="74"/>
    </location>
</feature>
<gene>
    <name evidence="12" type="ORF">QR680_012943</name>
</gene>
<organism evidence="12 13">
    <name type="scientific">Steinernema hermaphroditum</name>
    <dbReference type="NCBI Taxonomy" id="289476"/>
    <lineage>
        <taxon>Eukaryota</taxon>
        <taxon>Metazoa</taxon>
        <taxon>Ecdysozoa</taxon>
        <taxon>Nematoda</taxon>
        <taxon>Chromadorea</taxon>
        <taxon>Rhabditida</taxon>
        <taxon>Tylenchina</taxon>
        <taxon>Panagrolaimomorpha</taxon>
        <taxon>Strongyloidoidea</taxon>
        <taxon>Steinernematidae</taxon>
        <taxon>Steinernema</taxon>
    </lineage>
</organism>
<evidence type="ECO:0000256" key="3">
    <source>
        <dbReference type="ARBA" id="ARBA00017059"/>
    </source>
</evidence>
<comment type="subcellular location">
    <subcellularLocation>
        <location evidence="1">Endoplasmic reticulum membrane</location>
        <topology evidence="1">Multi-pass membrane protein</topology>
    </subcellularLocation>
</comment>
<sequence length="110" mass="12520">MDQVIQMLPEPLKKFSTHYDFVGQKRAERIYQVILVISGIIGFSAGFITQRLSYTVITILGGFLLSCLVVLPPWSYFRQNPIKWQVVQKEKEESPSTSTGQGKNNKKKAK</sequence>
<evidence type="ECO:0000256" key="2">
    <source>
        <dbReference type="ARBA" id="ARBA00005245"/>
    </source>
</evidence>
<dbReference type="InterPro" id="IPR009542">
    <property type="entry name" value="Spc1/SPCS1"/>
</dbReference>
<dbReference type="AlphaFoldDB" id="A0AA39M1G9"/>
<keyword evidence="4 11" id="KW-0812">Transmembrane</keyword>
<comment type="similarity">
    <text evidence="2">Belongs to the SPCS1 family.</text>
</comment>
<evidence type="ECO:0000256" key="9">
    <source>
        <dbReference type="ARBA" id="ARBA00045204"/>
    </source>
</evidence>
<protein>
    <recommendedName>
        <fullName evidence="3">Signal peptidase complex subunit 1</fullName>
    </recommendedName>
    <alternativeName>
        <fullName evidence="8">Microsomal signal peptidase 12 kDa subunit</fullName>
    </alternativeName>
</protein>
<keyword evidence="5" id="KW-0256">Endoplasmic reticulum</keyword>
<keyword evidence="13" id="KW-1185">Reference proteome</keyword>
<evidence type="ECO:0000313" key="12">
    <source>
        <dbReference type="EMBL" id="KAK0417318.1"/>
    </source>
</evidence>
<reference evidence="12" key="1">
    <citation type="submission" date="2023-06" db="EMBL/GenBank/DDBJ databases">
        <title>Genomic analysis of the entomopathogenic nematode Steinernema hermaphroditum.</title>
        <authorList>
            <person name="Schwarz E.M."/>
            <person name="Heppert J.K."/>
            <person name="Baniya A."/>
            <person name="Schwartz H.T."/>
            <person name="Tan C.-H."/>
            <person name="Antoshechkin I."/>
            <person name="Sternberg P.W."/>
            <person name="Goodrich-Blair H."/>
            <person name="Dillman A.R."/>
        </authorList>
    </citation>
    <scope>NUCLEOTIDE SEQUENCE</scope>
    <source>
        <strain evidence="12">PS9179</strain>
        <tissue evidence="12">Whole animal</tissue>
    </source>
</reference>